<dbReference type="Proteomes" id="UP000662314">
    <property type="component" value="Unassembled WGS sequence"/>
</dbReference>
<organism evidence="1 2">
    <name type="scientific">Dendronalium phyllosphericum CENA369</name>
    <dbReference type="NCBI Taxonomy" id="1725256"/>
    <lineage>
        <taxon>Bacteria</taxon>
        <taxon>Bacillati</taxon>
        <taxon>Cyanobacteriota</taxon>
        <taxon>Cyanophyceae</taxon>
        <taxon>Nostocales</taxon>
        <taxon>Nostocaceae</taxon>
        <taxon>Dendronalium</taxon>
        <taxon>Dendronalium phyllosphericum</taxon>
    </lineage>
</organism>
<gene>
    <name evidence="1" type="ORF">I8752_29615</name>
</gene>
<proteinExistence type="predicted"/>
<protein>
    <submittedName>
        <fullName evidence="1">Uncharacterized protein</fullName>
    </submittedName>
</protein>
<dbReference type="AlphaFoldDB" id="A0A8J7IPC4"/>
<keyword evidence="2" id="KW-1185">Reference proteome</keyword>
<evidence type="ECO:0000313" key="1">
    <source>
        <dbReference type="EMBL" id="MBH8577067.1"/>
    </source>
</evidence>
<reference evidence="1 2" key="1">
    <citation type="journal article" date="2021" name="Int. J. Syst. Evol. Microbiol.">
        <title>Amazonocrinis nigriterrae gen. nov., sp. nov., Atlanticothrix silvestris gen. nov., sp. nov. and Dendronalium phyllosphericum gen. nov., sp. nov., nostocacean cyanobacteria from Brazilian environments.</title>
        <authorList>
            <person name="Alvarenga D.O."/>
            <person name="Andreote A.P.D."/>
            <person name="Branco L.H.Z."/>
            <person name="Delbaje E."/>
            <person name="Cruz R.B."/>
            <person name="Varani A.M."/>
            <person name="Fiore M.F."/>
        </authorList>
    </citation>
    <scope>NUCLEOTIDE SEQUENCE [LARGE SCALE GENOMIC DNA]</scope>
    <source>
        <strain evidence="1 2">CENA369</strain>
    </source>
</reference>
<sequence>MTEKKSTNGQLLASVKKQILEILSFFINFEDDFDLQHKSKVYTYIAKFIQDKIDNKNNNFNTCLSAVYFLCGETDSKLITEIEPSIETQELISLIKEQLIAVKVHYYRDIQTNSYNQKTEIFALLADSNKPTLKRIEESGISLDDLPKEIRDIFIEEKEESISFQIYQS</sequence>
<dbReference type="EMBL" id="JAECZA010000253">
    <property type="protein sequence ID" value="MBH8577067.1"/>
    <property type="molecule type" value="Genomic_DNA"/>
</dbReference>
<dbReference type="RefSeq" id="WP_214435783.1">
    <property type="nucleotide sequence ID" value="NZ_CAWPUQ010000183.1"/>
</dbReference>
<comment type="caution">
    <text evidence="1">The sequence shown here is derived from an EMBL/GenBank/DDBJ whole genome shotgun (WGS) entry which is preliminary data.</text>
</comment>
<evidence type="ECO:0000313" key="2">
    <source>
        <dbReference type="Proteomes" id="UP000662314"/>
    </source>
</evidence>
<accession>A0A8J7IPC4</accession>
<name>A0A8J7IPC4_9NOST</name>